<evidence type="ECO:0000313" key="1">
    <source>
        <dbReference type="EMBL" id="MEN7536053.1"/>
    </source>
</evidence>
<dbReference type="InterPro" id="IPR007344">
    <property type="entry name" value="GrpB/CoaE"/>
</dbReference>
<comment type="caution">
    <text evidence="1">The sequence shown here is derived from an EMBL/GenBank/DDBJ whole genome shotgun (WGS) entry which is preliminary data.</text>
</comment>
<dbReference type="PANTHER" id="PTHR34822">
    <property type="entry name" value="GRPB DOMAIN PROTEIN (AFU_ORTHOLOGUE AFUA_1G01530)"/>
    <property type="match status" value="1"/>
</dbReference>
<sequence>MSEAVELAPYDPHWPSAYTAEAKRLSEALADALCALHHIGSTSVPGLVAKPVIDMLGEAQDLAAIDACAPALADLGYLARGENGIPGRRFFEKRDAAGNRSHHLHVFALGATEIAKHLAFRDRLRADPTLSADYAALKLAILAGGVERREDYQQAKSAFITRACRTQ</sequence>
<keyword evidence="2" id="KW-1185">Reference proteome</keyword>
<dbReference type="EMBL" id="JBDLBR010000001">
    <property type="protein sequence ID" value="MEN7536053.1"/>
    <property type="molecule type" value="Genomic_DNA"/>
</dbReference>
<dbReference type="InterPro" id="IPR043519">
    <property type="entry name" value="NT_sf"/>
</dbReference>
<evidence type="ECO:0000313" key="2">
    <source>
        <dbReference type="Proteomes" id="UP001484535"/>
    </source>
</evidence>
<organism evidence="1 2">
    <name type="scientific">Aurantiacibacter flavus</name>
    <dbReference type="NCBI Taxonomy" id="3145232"/>
    <lineage>
        <taxon>Bacteria</taxon>
        <taxon>Pseudomonadati</taxon>
        <taxon>Pseudomonadota</taxon>
        <taxon>Alphaproteobacteria</taxon>
        <taxon>Sphingomonadales</taxon>
        <taxon>Erythrobacteraceae</taxon>
        <taxon>Aurantiacibacter</taxon>
    </lineage>
</organism>
<proteinExistence type="predicted"/>
<dbReference type="Gene3D" id="3.30.460.10">
    <property type="entry name" value="Beta Polymerase, domain 2"/>
    <property type="match status" value="1"/>
</dbReference>
<dbReference type="Proteomes" id="UP001484535">
    <property type="component" value="Unassembled WGS sequence"/>
</dbReference>
<gene>
    <name evidence="1" type="ORF">ABDJ38_02560</name>
</gene>
<dbReference type="RefSeq" id="WP_346783911.1">
    <property type="nucleotide sequence ID" value="NZ_JBDLBR010000001.1"/>
</dbReference>
<dbReference type="PANTHER" id="PTHR34822:SF1">
    <property type="entry name" value="GRPB FAMILY PROTEIN"/>
    <property type="match status" value="1"/>
</dbReference>
<dbReference type="Pfam" id="PF04229">
    <property type="entry name" value="GrpB"/>
    <property type="match status" value="1"/>
</dbReference>
<protein>
    <submittedName>
        <fullName evidence="1">GrpB family protein</fullName>
    </submittedName>
</protein>
<dbReference type="SUPFAM" id="SSF81301">
    <property type="entry name" value="Nucleotidyltransferase"/>
    <property type="match status" value="1"/>
</dbReference>
<reference evidence="1 2" key="1">
    <citation type="submission" date="2024-05" db="EMBL/GenBank/DDBJ databases">
        <authorList>
            <person name="Park S."/>
        </authorList>
    </citation>
    <scope>NUCLEOTIDE SEQUENCE [LARGE SCALE GENOMIC DNA]</scope>
    <source>
        <strain evidence="1 2">DGU5</strain>
    </source>
</reference>
<name>A0ABV0CT52_9SPHN</name>
<accession>A0ABV0CT52</accession>